<reference evidence="2 3" key="1">
    <citation type="journal article" date="2019" name="Emerg. Microbes Infect.">
        <title>Comprehensive subspecies identification of 175 nontuberculous mycobacteria species based on 7547 genomic profiles.</title>
        <authorList>
            <person name="Matsumoto Y."/>
            <person name="Kinjo T."/>
            <person name="Motooka D."/>
            <person name="Nabeya D."/>
            <person name="Jung N."/>
            <person name="Uechi K."/>
            <person name="Horii T."/>
            <person name="Iida T."/>
            <person name="Fujita J."/>
            <person name="Nakamura S."/>
        </authorList>
    </citation>
    <scope>NUCLEOTIDE SEQUENCE [LARGE SCALE GENOMIC DNA]</scope>
    <source>
        <strain evidence="2 3">JCM 6391</strain>
    </source>
</reference>
<keyword evidence="1" id="KW-0472">Membrane</keyword>
<dbReference type="AlphaFoldDB" id="A0A7I7JQI4"/>
<dbReference type="RefSeq" id="WP_193465265.1">
    <property type="nucleotide sequence ID" value="NZ_AP022562.1"/>
</dbReference>
<accession>A0A7I7JQI4</accession>
<protein>
    <recommendedName>
        <fullName evidence="4">Diacylglycerol kinase</fullName>
    </recommendedName>
</protein>
<organism evidence="2 3">
    <name type="scientific">Mycobacterium novum</name>
    <dbReference type="NCBI Taxonomy" id="2492438"/>
    <lineage>
        <taxon>Bacteria</taxon>
        <taxon>Bacillati</taxon>
        <taxon>Actinomycetota</taxon>
        <taxon>Actinomycetes</taxon>
        <taxon>Mycobacteriales</taxon>
        <taxon>Mycobacteriaceae</taxon>
        <taxon>Mycobacterium</taxon>
    </lineage>
</organism>
<evidence type="ECO:0000313" key="3">
    <source>
        <dbReference type="Proteomes" id="UP000466997"/>
    </source>
</evidence>
<dbReference type="EMBL" id="AP022562">
    <property type="protein sequence ID" value="BBX14086.1"/>
    <property type="molecule type" value="Genomic_DNA"/>
</dbReference>
<name>A0A7I7JQI4_9MYCO</name>
<evidence type="ECO:0000256" key="1">
    <source>
        <dbReference type="SAM" id="Phobius"/>
    </source>
</evidence>
<sequence>MMILVRLIDLVVSMLRILASPEARLLRAGVLTVLACGALVGAVGLIWLLAQLPQYFAHP</sequence>
<keyword evidence="1" id="KW-0812">Transmembrane</keyword>
<keyword evidence="1" id="KW-1133">Transmembrane helix</keyword>
<dbReference type="Proteomes" id="UP000466997">
    <property type="component" value="Chromosome"/>
</dbReference>
<evidence type="ECO:0008006" key="4">
    <source>
        <dbReference type="Google" id="ProtNLM"/>
    </source>
</evidence>
<dbReference type="KEGG" id="mnm:MNVM_31670"/>
<keyword evidence="3" id="KW-1185">Reference proteome</keyword>
<gene>
    <name evidence="2" type="ORF">MNVM_31670</name>
</gene>
<evidence type="ECO:0000313" key="2">
    <source>
        <dbReference type="EMBL" id="BBX14086.1"/>
    </source>
</evidence>
<feature type="transmembrane region" description="Helical" evidence="1">
    <location>
        <begin position="29"/>
        <end position="50"/>
    </location>
</feature>
<proteinExistence type="predicted"/>